<dbReference type="RefSeq" id="WP_220807837.1">
    <property type="nucleotide sequence ID" value="NZ_BPMK01000006.1"/>
</dbReference>
<dbReference type="PRINTS" id="PR01438">
    <property type="entry name" value="UNVRSLSTRESS"/>
</dbReference>
<dbReference type="InterPro" id="IPR006016">
    <property type="entry name" value="UspA"/>
</dbReference>
<name>A0ABQ4Q3V4_9BURK</name>
<gene>
    <name evidence="3" type="ORF">NCCP691_16960</name>
</gene>
<keyword evidence="4" id="KW-1185">Reference proteome</keyword>
<sequence>MSYKTILVHVDSDKHAGKRIDIAARIACAEEAHLIGAAPSGVSRFIYQSRFIYEGGSANGLDQHIEELRRRARGALDGFEDIARRAGVRSYEARQVDDEAGSGVSLQARYSDLVVIGQTDPDEPSAGTLADFPEFVVMNAGRPVLVVPYAGSFETVSRRALIAWDASTSATRAVTAALPLLKRAENVDVVVFNADKRPEAHGEQPGADIGLYLARHGVKVNVVRQKTDIDVGNALLSIATDLGSDLMVMGGYGHSRFREILLGGVTRTVFESMTVPVLMSH</sequence>
<dbReference type="SUPFAM" id="SSF52402">
    <property type="entry name" value="Adenine nucleotide alpha hydrolases-like"/>
    <property type="match status" value="2"/>
</dbReference>
<dbReference type="PANTHER" id="PTHR46268:SF15">
    <property type="entry name" value="UNIVERSAL STRESS PROTEIN HP_0031"/>
    <property type="match status" value="1"/>
</dbReference>
<feature type="domain" description="UspA" evidence="2">
    <location>
        <begin position="158"/>
        <end position="279"/>
    </location>
</feature>
<evidence type="ECO:0000259" key="2">
    <source>
        <dbReference type="Pfam" id="PF00582"/>
    </source>
</evidence>
<dbReference type="CDD" id="cd00293">
    <property type="entry name" value="USP-like"/>
    <property type="match status" value="1"/>
</dbReference>
<evidence type="ECO:0000256" key="1">
    <source>
        <dbReference type="ARBA" id="ARBA00008791"/>
    </source>
</evidence>
<comment type="caution">
    <text evidence="3">The sequence shown here is derived from an EMBL/GenBank/DDBJ whole genome shotgun (WGS) entry which is preliminary data.</text>
</comment>
<accession>A0ABQ4Q3V4</accession>
<dbReference type="Proteomes" id="UP000887222">
    <property type="component" value="Unassembled WGS sequence"/>
</dbReference>
<reference evidence="3 4" key="1">
    <citation type="journal article" date="2022" name="Int. J. Syst. Evol. Microbiol.">
        <title>Noviherbaspirillum aridicola sp. nov., isolated from an arid soil in Pakistan.</title>
        <authorList>
            <person name="Khan I.U."/>
            <person name="Saqib M."/>
            <person name="Amin A."/>
            <person name="Hussain F."/>
            <person name="Li L."/>
            <person name="Liu Y.H."/>
            <person name="Fang B.Z."/>
            <person name="Ahmed I."/>
            <person name="Li W.J."/>
        </authorList>
    </citation>
    <scope>NUCLEOTIDE SEQUENCE [LARGE SCALE GENOMIC DNA]</scope>
    <source>
        <strain evidence="3 4">NCCP-691</strain>
    </source>
</reference>
<evidence type="ECO:0000313" key="4">
    <source>
        <dbReference type="Proteomes" id="UP000887222"/>
    </source>
</evidence>
<protein>
    <submittedName>
        <fullName evidence="3">Universal stress protein A</fullName>
    </submittedName>
</protein>
<dbReference type="EMBL" id="BPMK01000006">
    <property type="protein sequence ID" value="GIZ51682.1"/>
    <property type="molecule type" value="Genomic_DNA"/>
</dbReference>
<dbReference type="PANTHER" id="PTHR46268">
    <property type="entry name" value="STRESS RESPONSE PROTEIN NHAX"/>
    <property type="match status" value="1"/>
</dbReference>
<proteinExistence type="inferred from homology"/>
<organism evidence="3 4">
    <name type="scientific">Noviherbaspirillum aridicola</name>
    <dbReference type="NCBI Taxonomy" id="2849687"/>
    <lineage>
        <taxon>Bacteria</taxon>
        <taxon>Pseudomonadati</taxon>
        <taxon>Pseudomonadota</taxon>
        <taxon>Betaproteobacteria</taxon>
        <taxon>Burkholderiales</taxon>
        <taxon>Oxalobacteraceae</taxon>
        <taxon>Noviherbaspirillum</taxon>
    </lineage>
</organism>
<dbReference type="Gene3D" id="3.40.50.12370">
    <property type="match status" value="1"/>
</dbReference>
<dbReference type="Pfam" id="PF00582">
    <property type="entry name" value="Usp"/>
    <property type="match status" value="1"/>
</dbReference>
<dbReference type="InterPro" id="IPR006015">
    <property type="entry name" value="Universal_stress_UspA"/>
</dbReference>
<evidence type="ECO:0000313" key="3">
    <source>
        <dbReference type="EMBL" id="GIZ51682.1"/>
    </source>
</evidence>
<comment type="similarity">
    <text evidence="1">Belongs to the universal stress protein A family.</text>
</comment>